<gene>
    <name evidence="1" type="ORF">SSLN_LOCUS3289</name>
</gene>
<evidence type="ECO:0000313" key="3">
    <source>
        <dbReference type="WBParaSite" id="SSLN_0000338901-mRNA-1"/>
    </source>
</evidence>
<dbReference type="OrthoDB" id="425014at2759"/>
<accession>A0A183SGE1</accession>
<proteinExistence type="predicted"/>
<reference evidence="1 2" key="2">
    <citation type="submission" date="2018-11" db="EMBL/GenBank/DDBJ databases">
        <authorList>
            <consortium name="Pathogen Informatics"/>
        </authorList>
    </citation>
    <scope>NUCLEOTIDE SEQUENCE [LARGE SCALE GENOMIC DNA]</scope>
    <source>
        <strain evidence="1 2">NST_G2</strain>
    </source>
</reference>
<dbReference type="EMBL" id="UYSU01032490">
    <property type="protein sequence ID" value="VDL89674.1"/>
    <property type="molecule type" value="Genomic_DNA"/>
</dbReference>
<name>A0A183SGE1_SCHSO</name>
<protein>
    <submittedName>
        <fullName evidence="3">Reverse transcriptase domain-containing protein</fullName>
    </submittedName>
</protein>
<evidence type="ECO:0000313" key="1">
    <source>
        <dbReference type="EMBL" id="VDL89674.1"/>
    </source>
</evidence>
<sequence length="247" mass="28838">MAMARVSGQVPQGFKDPTIINRYEKKGNHHLRENHRGSLLVNITGNIFARILLNRLNGHLEQGLLLESQCGFRRRHGTTDMVFAARQLHEVSGDAGSPLRNLLGSDESLPRGELRRLWKLVAEFRCPRDSLTCYLSRSTKVDYEVAHRIAKASQASRRLQYIVWIRHGLHFSTKLKMYKAVILPMPLYGMDTWTVYKKQARKPNDFYLSFLHRILKLGWQDRILDREMLELTDILSIYTLLRRQKLR</sequence>
<evidence type="ECO:0000313" key="2">
    <source>
        <dbReference type="Proteomes" id="UP000275846"/>
    </source>
</evidence>
<dbReference type="PANTHER" id="PTHR47027:SF26">
    <property type="entry name" value="REVERSE TRANSCRIPTASE DOMAIN-CONTAINING PROTEIN"/>
    <property type="match status" value="1"/>
</dbReference>
<dbReference type="PANTHER" id="PTHR47027">
    <property type="entry name" value="REVERSE TRANSCRIPTASE DOMAIN-CONTAINING PROTEIN"/>
    <property type="match status" value="1"/>
</dbReference>
<dbReference type="WBParaSite" id="SSLN_0000338901-mRNA-1">
    <property type="protein sequence ID" value="SSLN_0000338901-mRNA-1"/>
    <property type="gene ID" value="SSLN_0000338901"/>
</dbReference>
<dbReference type="AlphaFoldDB" id="A0A183SGE1"/>
<dbReference type="Proteomes" id="UP000275846">
    <property type="component" value="Unassembled WGS sequence"/>
</dbReference>
<organism evidence="3">
    <name type="scientific">Schistocephalus solidus</name>
    <name type="common">Tapeworm</name>
    <dbReference type="NCBI Taxonomy" id="70667"/>
    <lineage>
        <taxon>Eukaryota</taxon>
        <taxon>Metazoa</taxon>
        <taxon>Spiralia</taxon>
        <taxon>Lophotrochozoa</taxon>
        <taxon>Platyhelminthes</taxon>
        <taxon>Cestoda</taxon>
        <taxon>Eucestoda</taxon>
        <taxon>Diphyllobothriidea</taxon>
        <taxon>Diphyllobothriidae</taxon>
        <taxon>Schistocephalus</taxon>
    </lineage>
</organism>
<keyword evidence="2" id="KW-1185">Reference proteome</keyword>
<reference evidence="3" key="1">
    <citation type="submission" date="2016-06" db="UniProtKB">
        <authorList>
            <consortium name="WormBaseParasite"/>
        </authorList>
    </citation>
    <scope>IDENTIFICATION</scope>
</reference>